<name>A0A6J7WKR3_9CAUD</name>
<organism evidence="3">
    <name type="scientific">uncultured Caudovirales phage</name>
    <dbReference type="NCBI Taxonomy" id="2100421"/>
    <lineage>
        <taxon>Viruses</taxon>
        <taxon>Duplodnaviria</taxon>
        <taxon>Heunggongvirae</taxon>
        <taxon>Uroviricota</taxon>
        <taxon>Caudoviricetes</taxon>
        <taxon>Peduoviridae</taxon>
        <taxon>Maltschvirus</taxon>
        <taxon>Maltschvirus maltsch</taxon>
    </lineage>
</organism>
<dbReference type="InterPro" id="IPR008713">
    <property type="entry name" value="Phage_lambda_NinG"/>
</dbReference>
<comment type="similarity">
    <text evidence="1">Belongs to the ninG family.</text>
</comment>
<evidence type="ECO:0000256" key="1">
    <source>
        <dbReference type="ARBA" id="ARBA00008471"/>
    </source>
</evidence>
<accession>A0A6J7WKR3</accession>
<sequence length="127" mass="14579">MALITIPKLTAKAQKVFNAYIRQRDSDGGYFICISCGQVKDTTVMDAGHYVPVKGSSALRFDEYNVNGECKSCNGFDQFHLIGYRRNLIDKVGERKVMELEQQHRLIKKWQRSELNEIIETYGKANK</sequence>
<evidence type="ECO:0000256" key="2">
    <source>
        <dbReference type="ARBA" id="ARBA00021638"/>
    </source>
</evidence>
<protein>
    <recommendedName>
        <fullName evidence="2">Protein ninG</fullName>
    </recommendedName>
</protein>
<dbReference type="EMBL" id="LR798258">
    <property type="protein sequence ID" value="CAB5218649.1"/>
    <property type="molecule type" value="Genomic_DNA"/>
</dbReference>
<evidence type="ECO:0000313" key="3">
    <source>
        <dbReference type="EMBL" id="CAB5218649.1"/>
    </source>
</evidence>
<dbReference type="Pfam" id="PF05766">
    <property type="entry name" value="NinG"/>
    <property type="match status" value="1"/>
</dbReference>
<reference evidence="3" key="1">
    <citation type="submission" date="2020-05" db="EMBL/GenBank/DDBJ databases">
        <authorList>
            <person name="Chiriac C."/>
            <person name="Salcher M."/>
            <person name="Ghai R."/>
            <person name="Kavagutti S V."/>
        </authorList>
    </citation>
    <scope>NUCLEOTIDE SEQUENCE</scope>
</reference>
<gene>
    <name evidence="3" type="ORF">UFOVP213_43</name>
</gene>
<proteinExistence type="inferred from homology"/>